<evidence type="ECO:0000256" key="1">
    <source>
        <dbReference type="ARBA" id="ARBA00009320"/>
    </source>
</evidence>
<dbReference type="EC" id="2.6.1.42" evidence="2"/>
<keyword evidence="2" id="KW-0808">Transferase</keyword>
<organism evidence="2 3">
    <name type="scientific">Aerophobetes bacterium</name>
    <dbReference type="NCBI Taxonomy" id="2030807"/>
    <lineage>
        <taxon>Bacteria</taxon>
        <taxon>Candidatus Aerophobota</taxon>
    </lineage>
</organism>
<dbReference type="GO" id="GO:0005829">
    <property type="term" value="C:cytosol"/>
    <property type="evidence" value="ECO:0007669"/>
    <property type="project" value="TreeGrafter"/>
</dbReference>
<dbReference type="Proteomes" id="UP000316360">
    <property type="component" value="Unassembled WGS sequence"/>
</dbReference>
<name>A0A523RQL5_UNCAE</name>
<dbReference type="EMBL" id="SOKJ01000380">
    <property type="protein sequence ID" value="TET08083.1"/>
    <property type="molecule type" value="Genomic_DNA"/>
</dbReference>
<dbReference type="GO" id="GO:0004084">
    <property type="term" value="F:branched-chain-amino-acid transaminase activity"/>
    <property type="evidence" value="ECO:0007669"/>
    <property type="project" value="UniProtKB-EC"/>
</dbReference>
<protein>
    <submittedName>
        <fullName evidence="2">Branched-chain amino acid aminotransferase</fullName>
        <ecNumber evidence="2">2.6.1.42</ecNumber>
    </submittedName>
</protein>
<keyword evidence="2" id="KW-0032">Aminotransferase</keyword>
<dbReference type="GO" id="GO:0046394">
    <property type="term" value="P:carboxylic acid biosynthetic process"/>
    <property type="evidence" value="ECO:0007669"/>
    <property type="project" value="UniProtKB-ARBA"/>
</dbReference>
<proteinExistence type="inferred from homology"/>
<dbReference type="SUPFAM" id="SSF56752">
    <property type="entry name" value="D-aminoacid aminotransferase-like PLP-dependent enzymes"/>
    <property type="match status" value="1"/>
</dbReference>
<sequence>MGEWVYLNGEFVRKNEAKISVFDHGFLYGDGVFEAMRAYGGKVFELQSHLQRLWESAKAIALKIP</sequence>
<reference evidence="2 3" key="1">
    <citation type="submission" date="2019-03" db="EMBL/GenBank/DDBJ databases">
        <title>Metabolic potential of uncultured bacteria and archaea associated with petroleum seepage in deep-sea sediments.</title>
        <authorList>
            <person name="Dong X."/>
            <person name="Hubert C."/>
        </authorList>
    </citation>
    <scope>NUCLEOTIDE SEQUENCE [LARGE SCALE GENOMIC DNA]</scope>
    <source>
        <strain evidence="2">E44_bin7</strain>
    </source>
</reference>
<evidence type="ECO:0000313" key="2">
    <source>
        <dbReference type="EMBL" id="TET08083.1"/>
    </source>
</evidence>
<comment type="caution">
    <text evidence="2">The sequence shown here is derived from an EMBL/GenBank/DDBJ whole genome shotgun (WGS) entry which is preliminary data.</text>
</comment>
<dbReference type="InterPro" id="IPR043131">
    <property type="entry name" value="BCAT-like_N"/>
</dbReference>
<comment type="similarity">
    <text evidence="1">Belongs to the class-IV pyridoxal-phosphate-dependent aminotransferase family.</text>
</comment>
<dbReference type="AlphaFoldDB" id="A0A523RQL5"/>
<accession>A0A523RQL5</accession>
<dbReference type="PANTHER" id="PTHR42743:SF11">
    <property type="entry name" value="AMINODEOXYCHORISMATE LYASE"/>
    <property type="match status" value="1"/>
</dbReference>
<evidence type="ECO:0000313" key="3">
    <source>
        <dbReference type="Proteomes" id="UP000316360"/>
    </source>
</evidence>
<dbReference type="Pfam" id="PF01063">
    <property type="entry name" value="Aminotran_4"/>
    <property type="match status" value="1"/>
</dbReference>
<gene>
    <name evidence="2" type="ORF">E3J84_06590</name>
</gene>
<dbReference type="InterPro" id="IPR050571">
    <property type="entry name" value="Class-IV_PLP-Dep_Aminotrnsfr"/>
</dbReference>
<feature type="non-terminal residue" evidence="2">
    <location>
        <position position="65"/>
    </location>
</feature>
<dbReference type="Gene3D" id="3.30.470.10">
    <property type="match status" value="1"/>
</dbReference>
<dbReference type="InterPro" id="IPR036038">
    <property type="entry name" value="Aminotransferase-like"/>
</dbReference>
<dbReference type="InterPro" id="IPR001544">
    <property type="entry name" value="Aminotrans_IV"/>
</dbReference>
<dbReference type="PANTHER" id="PTHR42743">
    <property type="entry name" value="AMINO-ACID AMINOTRANSFERASE"/>
    <property type="match status" value="1"/>
</dbReference>